<evidence type="ECO:0000313" key="3">
    <source>
        <dbReference type="Proteomes" id="UP001162640"/>
    </source>
</evidence>
<dbReference type="AlphaFoldDB" id="A0A9W7ANH0"/>
<feature type="compositionally biased region" description="Polar residues" evidence="1">
    <location>
        <begin position="1"/>
        <end position="13"/>
    </location>
</feature>
<name>A0A9W7ANH0_9STRA</name>
<feature type="region of interest" description="Disordered" evidence="1">
    <location>
        <begin position="1"/>
        <end position="57"/>
    </location>
</feature>
<proteinExistence type="predicted"/>
<accession>A0A9W7ANH0</accession>
<sequence>MRPSPLSKTSPPTFTKAVVLPPPQKKKVPPAVDPNYVPIPKKKKKKKKKVAAAKAKPAVKVKVIHPVVHTPVGDGAKSKYTTRDRSRSAYLNR</sequence>
<evidence type="ECO:0000313" key="2">
    <source>
        <dbReference type="EMBL" id="GMH74396.1"/>
    </source>
</evidence>
<dbReference type="EMBL" id="BLQM01000195">
    <property type="protein sequence ID" value="GMH74396.1"/>
    <property type="molecule type" value="Genomic_DNA"/>
</dbReference>
<feature type="region of interest" description="Disordered" evidence="1">
    <location>
        <begin position="70"/>
        <end position="93"/>
    </location>
</feature>
<comment type="caution">
    <text evidence="2">The sequence shown here is derived from an EMBL/GenBank/DDBJ whole genome shotgun (WGS) entry which is preliminary data.</text>
</comment>
<organism evidence="2 3">
    <name type="scientific">Triparma laevis f. inornata</name>
    <dbReference type="NCBI Taxonomy" id="1714386"/>
    <lineage>
        <taxon>Eukaryota</taxon>
        <taxon>Sar</taxon>
        <taxon>Stramenopiles</taxon>
        <taxon>Ochrophyta</taxon>
        <taxon>Bolidophyceae</taxon>
        <taxon>Parmales</taxon>
        <taxon>Triparmaceae</taxon>
        <taxon>Triparma</taxon>
    </lineage>
</organism>
<gene>
    <name evidence="2" type="ORF">TL16_g06455</name>
</gene>
<protein>
    <submittedName>
        <fullName evidence="2">Uncharacterized protein</fullName>
    </submittedName>
</protein>
<feature type="compositionally biased region" description="Basic residues" evidence="1">
    <location>
        <begin position="40"/>
        <end position="57"/>
    </location>
</feature>
<evidence type="ECO:0000256" key="1">
    <source>
        <dbReference type="SAM" id="MobiDB-lite"/>
    </source>
</evidence>
<reference evidence="3" key="1">
    <citation type="journal article" date="2023" name="Commun. Biol.">
        <title>Genome analysis of Parmales, the sister group of diatoms, reveals the evolutionary specialization of diatoms from phago-mixotrophs to photoautotrophs.</title>
        <authorList>
            <person name="Ban H."/>
            <person name="Sato S."/>
            <person name="Yoshikawa S."/>
            <person name="Yamada K."/>
            <person name="Nakamura Y."/>
            <person name="Ichinomiya M."/>
            <person name="Sato N."/>
            <person name="Blanc-Mathieu R."/>
            <person name="Endo H."/>
            <person name="Kuwata A."/>
            <person name="Ogata H."/>
        </authorList>
    </citation>
    <scope>NUCLEOTIDE SEQUENCE [LARGE SCALE GENOMIC DNA]</scope>
</reference>
<dbReference type="Proteomes" id="UP001162640">
    <property type="component" value="Unassembled WGS sequence"/>
</dbReference>